<keyword evidence="2" id="KW-0564">Palmitate</keyword>
<comment type="subcellular location">
    <subcellularLocation>
        <location evidence="2">Cell membrane</location>
        <topology evidence="2">Lipid-anchor</topology>
    </subcellularLocation>
</comment>
<proteinExistence type="inferred from homology"/>
<reference evidence="3 4" key="1">
    <citation type="submission" date="2019-07" db="EMBL/GenBank/DDBJ databases">
        <title>Hymenobacter sp. straun FUR1 Genome sequencing and assembly.</title>
        <authorList>
            <person name="Chhetri G."/>
        </authorList>
    </citation>
    <scope>NUCLEOTIDE SEQUENCE [LARGE SCALE GENOMIC DNA]</scope>
    <source>
        <strain evidence="3 4">Fur1</strain>
    </source>
</reference>
<keyword evidence="2" id="KW-0472">Membrane</keyword>
<dbReference type="Gene3D" id="2.20.200.10">
    <property type="entry name" value="Outer membrane efflux proteins (OEP)"/>
    <property type="match status" value="1"/>
</dbReference>
<keyword evidence="4" id="KW-1185">Reference proteome</keyword>
<keyword evidence="2" id="KW-0812">Transmembrane</keyword>
<protein>
    <submittedName>
        <fullName evidence="3">Efflux transporter outer membrane subunit</fullName>
    </submittedName>
</protein>
<dbReference type="OrthoDB" id="9783100at2"/>
<dbReference type="Gene3D" id="1.20.1600.10">
    <property type="entry name" value="Outer membrane efflux proteins (OEP)"/>
    <property type="match status" value="2"/>
</dbReference>
<evidence type="ECO:0000313" key="4">
    <source>
        <dbReference type="Proteomes" id="UP000317624"/>
    </source>
</evidence>
<gene>
    <name evidence="3" type="ORF">FNT36_02440</name>
</gene>
<evidence type="ECO:0000256" key="1">
    <source>
        <dbReference type="ARBA" id="ARBA00007613"/>
    </source>
</evidence>
<name>A0A558C2C6_9BACT</name>
<evidence type="ECO:0000313" key="3">
    <source>
        <dbReference type="EMBL" id="TVT42971.1"/>
    </source>
</evidence>
<comment type="similarity">
    <text evidence="1 2">Belongs to the outer membrane factor (OMF) (TC 1.B.17) family.</text>
</comment>
<dbReference type="PANTHER" id="PTHR30203">
    <property type="entry name" value="OUTER MEMBRANE CATION EFFLUX PROTEIN"/>
    <property type="match status" value="1"/>
</dbReference>
<comment type="caution">
    <text evidence="3">The sequence shown here is derived from an EMBL/GenBank/DDBJ whole genome shotgun (WGS) entry which is preliminary data.</text>
</comment>
<dbReference type="PANTHER" id="PTHR30203:SF33">
    <property type="entry name" value="BLR4455 PROTEIN"/>
    <property type="match status" value="1"/>
</dbReference>
<organism evidence="3 4">
    <name type="scientific">Hymenobacter setariae</name>
    <dbReference type="NCBI Taxonomy" id="2594794"/>
    <lineage>
        <taxon>Bacteria</taxon>
        <taxon>Pseudomonadati</taxon>
        <taxon>Bacteroidota</taxon>
        <taxon>Cytophagia</taxon>
        <taxon>Cytophagales</taxon>
        <taxon>Hymenobacteraceae</taxon>
        <taxon>Hymenobacter</taxon>
    </lineage>
</organism>
<dbReference type="EMBL" id="VMRJ01000001">
    <property type="protein sequence ID" value="TVT42971.1"/>
    <property type="molecule type" value="Genomic_DNA"/>
</dbReference>
<dbReference type="SUPFAM" id="SSF56954">
    <property type="entry name" value="Outer membrane efflux proteins (OEP)"/>
    <property type="match status" value="1"/>
</dbReference>
<dbReference type="InterPro" id="IPR010131">
    <property type="entry name" value="MdtP/NodT-like"/>
</dbReference>
<keyword evidence="2" id="KW-1134">Transmembrane beta strand</keyword>
<dbReference type="Proteomes" id="UP000317624">
    <property type="component" value="Unassembled WGS sequence"/>
</dbReference>
<accession>A0A558C2C6</accession>
<dbReference type="GO" id="GO:0005886">
    <property type="term" value="C:plasma membrane"/>
    <property type="evidence" value="ECO:0007669"/>
    <property type="project" value="UniProtKB-SubCell"/>
</dbReference>
<dbReference type="AlphaFoldDB" id="A0A558C2C6"/>
<sequence>MTMRNHHLRINNKTSVMATAKLPRLFLPLLLLAGSSCGILRPYDRPNTATTGLYRDRTPTDTTSLAQRPWQQLFTDPNLQKLIAEGIENNRNLKVADARIAQAQALLAQSRAAFLPSLTGRATTTLSRAGGAFVSTGIGGGSTTVGGTTGTGVGGIGTGTGGTGTGGTGTGGTGTGGIGTGTGGTGTGTGTGGTGTGVGGTGTSTTTDQSTVVTGGAAHQYLLGLSSSWEADVWGKLRSTRRAYAASVMQSEAYRRVVLTQLIADIADNYYSLLALDAQLEITRQTVKNRIQDVETMKLLLEGDVVTGAAVVQSEANRYAAEVTIPDLERNIREAENLLATLLGRTPGPIARGTLTGQDVPPELLTGVPGQLLRNRPDVQQAEYAFASNFEFTNAARTYFYPSFTITANGGLTSTTLSNLFSPTAIFASVVGGLAQPIFSQGLNRARLRRSEALQQEYLYTYQQTMFVAGQEVSNALFSYQSAADKKRIRAQQLAALNLSVDYTQELLRAGFANYTEVLQAQQSLLQAQLNSVNDELQQRQAVTDLYHALGGGWQ</sequence>
<dbReference type="NCBIfam" id="TIGR01845">
    <property type="entry name" value="outer_NodT"/>
    <property type="match status" value="1"/>
</dbReference>
<dbReference type="Pfam" id="PF02321">
    <property type="entry name" value="OEP"/>
    <property type="match status" value="2"/>
</dbReference>
<dbReference type="GO" id="GO:0015562">
    <property type="term" value="F:efflux transmembrane transporter activity"/>
    <property type="evidence" value="ECO:0007669"/>
    <property type="project" value="InterPro"/>
</dbReference>
<keyword evidence="2" id="KW-0449">Lipoprotein</keyword>
<evidence type="ECO:0000256" key="2">
    <source>
        <dbReference type="RuleBase" id="RU362097"/>
    </source>
</evidence>
<dbReference type="InterPro" id="IPR003423">
    <property type="entry name" value="OMP_efflux"/>
</dbReference>